<dbReference type="PANTHER" id="PTHR46551:SF1">
    <property type="entry name" value="SAP DOMAIN-CONTAINING RIBONUCLEOPROTEIN"/>
    <property type="match status" value="1"/>
</dbReference>
<feature type="region of interest" description="Disordered" evidence="2">
    <location>
        <begin position="1"/>
        <end position="34"/>
    </location>
</feature>
<dbReference type="GO" id="GO:0016973">
    <property type="term" value="P:poly(A)+ mRNA export from nucleus"/>
    <property type="evidence" value="ECO:0007669"/>
    <property type="project" value="TreeGrafter"/>
</dbReference>
<comment type="caution">
    <text evidence="3">The sequence shown here is derived from an EMBL/GenBank/DDBJ whole genome shotgun (WGS) entry which is preliminary data.</text>
</comment>
<dbReference type="InterPro" id="IPR052240">
    <property type="entry name" value="SAP_domain_ribonucleoprotein"/>
</dbReference>
<dbReference type="GO" id="GO:0005634">
    <property type="term" value="C:nucleus"/>
    <property type="evidence" value="ECO:0007669"/>
    <property type="project" value="TreeGrafter"/>
</dbReference>
<dbReference type="EMBL" id="CADEBC010000479">
    <property type="protein sequence ID" value="CAB3233519.1"/>
    <property type="molecule type" value="Genomic_DNA"/>
</dbReference>
<proteinExistence type="predicted"/>
<keyword evidence="1" id="KW-0597">Phosphoprotein</keyword>
<sequence>MSEDERKEARKQRFGQSNSNITKNITGPPSGTLTENMEKLRKRAERFGQSVSKIMTDIEKKERLEKRKAKFGGLA</sequence>
<dbReference type="OrthoDB" id="5837849at2759"/>
<reference evidence="3 4" key="1">
    <citation type="submission" date="2020-04" db="EMBL/GenBank/DDBJ databases">
        <authorList>
            <person name="Wallbank WR R."/>
            <person name="Pardo Diaz C."/>
            <person name="Kozak K."/>
            <person name="Martin S."/>
            <person name="Jiggins C."/>
            <person name="Moest M."/>
            <person name="Warren A I."/>
            <person name="Byers J.R.P. K."/>
            <person name="Montejo-Kovacevich G."/>
            <person name="Yen C E."/>
        </authorList>
    </citation>
    <scope>NUCLEOTIDE SEQUENCE [LARGE SCALE GENOMIC DNA]</scope>
</reference>
<dbReference type="PANTHER" id="PTHR46551">
    <property type="entry name" value="SAP DOMAIN-CONTAINING RIBONUCLEOPROTEIN"/>
    <property type="match status" value="1"/>
</dbReference>
<evidence type="ECO:0000313" key="3">
    <source>
        <dbReference type="EMBL" id="CAB3233519.1"/>
    </source>
</evidence>
<keyword evidence="4" id="KW-1185">Reference proteome</keyword>
<feature type="compositionally biased region" description="Polar residues" evidence="2">
    <location>
        <begin position="14"/>
        <end position="34"/>
    </location>
</feature>
<dbReference type="Proteomes" id="UP000494106">
    <property type="component" value="Unassembled WGS sequence"/>
</dbReference>
<evidence type="ECO:0000256" key="2">
    <source>
        <dbReference type="SAM" id="MobiDB-lite"/>
    </source>
</evidence>
<protein>
    <submittedName>
        <fullName evidence="3">Uncharacterized protein</fullName>
    </submittedName>
</protein>
<organism evidence="3 4">
    <name type="scientific">Arctia plantaginis</name>
    <name type="common">Wood tiger moth</name>
    <name type="synonym">Phalaena plantaginis</name>
    <dbReference type="NCBI Taxonomy" id="874455"/>
    <lineage>
        <taxon>Eukaryota</taxon>
        <taxon>Metazoa</taxon>
        <taxon>Ecdysozoa</taxon>
        <taxon>Arthropoda</taxon>
        <taxon>Hexapoda</taxon>
        <taxon>Insecta</taxon>
        <taxon>Pterygota</taxon>
        <taxon>Neoptera</taxon>
        <taxon>Endopterygota</taxon>
        <taxon>Lepidoptera</taxon>
        <taxon>Glossata</taxon>
        <taxon>Ditrysia</taxon>
        <taxon>Noctuoidea</taxon>
        <taxon>Erebidae</taxon>
        <taxon>Arctiinae</taxon>
        <taxon>Arctia</taxon>
    </lineage>
</organism>
<dbReference type="AlphaFoldDB" id="A0A8S0ZJN2"/>
<evidence type="ECO:0000313" key="4">
    <source>
        <dbReference type="Proteomes" id="UP000494106"/>
    </source>
</evidence>
<gene>
    <name evidence="3" type="ORF">APLA_LOCUS5304</name>
</gene>
<accession>A0A8S0ZJN2</accession>
<name>A0A8S0ZJN2_ARCPL</name>
<evidence type="ECO:0000256" key="1">
    <source>
        <dbReference type="ARBA" id="ARBA00022553"/>
    </source>
</evidence>